<evidence type="ECO:0000313" key="3">
    <source>
        <dbReference type="EMBL" id="HGZ43339.1"/>
    </source>
</evidence>
<feature type="chain" id="PRO_5032402372" evidence="1">
    <location>
        <begin position="34"/>
        <end position="546"/>
    </location>
</feature>
<name>A0A832I4C2_UNCEI</name>
<accession>A0A832I4C2</accession>
<dbReference type="InterPro" id="IPR019282">
    <property type="entry name" value="Glycoamylase-like_cons_dom"/>
</dbReference>
<dbReference type="AlphaFoldDB" id="A0A832I4C2"/>
<feature type="signal peptide" evidence="1">
    <location>
        <begin position="1"/>
        <end position="33"/>
    </location>
</feature>
<protein>
    <submittedName>
        <fullName evidence="3">T9SS type A sorting domain-containing protein</fullName>
    </submittedName>
</protein>
<dbReference type="Pfam" id="PF10091">
    <property type="entry name" value="Glycoamylase"/>
    <property type="match status" value="1"/>
</dbReference>
<dbReference type="InterPro" id="IPR026444">
    <property type="entry name" value="Secre_tail"/>
</dbReference>
<sequence length="546" mass="59122">MIRLPRHTPGPVPRAVRPFAAAALALTAGLAGAAAPARAITTEALLDTLQRSAFQYFWSEANPANGLIKDRSASGSPASIAAMGFGLTVIHVGVERGWVSRPVAANRVLTMLRTLFRQPQSTAASGAIGYQGWFYHFLDMNTATRAGDTELSSIDTALLMAGVLDAGAFFDAPDALEDSVRWYADTLYRRVNWNFMRNFNPGILMGWKPGTGFAGFGEWVGYNEAMILYLLAFGSPTKPITLSAIPNAWARWTGGYDWETHYGQSYVRFAPLFGHQYSHCWVDFRNIRDAYMLGKDLDYFENSRRATLAQRAYSIANPGGWVGYGDSLWGITASDDPFGYSARGAPPAENDNGTIAPTAALSSIPFAPEACLPVAHFLWDHHRPALWGPYGFRDAFNLTLGWWGPDVIGIDQGPIAIMIENYRTGSVWRRFMQIPYVQTGLERAGFVPYALSAPPAGPLAPRLAAWTAPNPFRASATVRFLLPAAGPVRVEAFDVAGRRVATLAEGPFAAGAHALELPGAGLAPGVYLVRVAGAGQTATVRCVRLE</sequence>
<reference evidence="3" key="1">
    <citation type="journal article" date="2020" name="mSystems">
        <title>Genome- and Community-Level Interaction Insights into Carbon Utilization and Element Cycling Functions of Hydrothermarchaeota in Hydrothermal Sediment.</title>
        <authorList>
            <person name="Zhou Z."/>
            <person name="Liu Y."/>
            <person name="Xu W."/>
            <person name="Pan J."/>
            <person name="Luo Z.H."/>
            <person name="Li M."/>
        </authorList>
    </citation>
    <scope>NUCLEOTIDE SEQUENCE [LARGE SCALE GENOMIC DNA]</scope>
    <source>
        <strain evidence="3">SpSt-381</strain>
    </source>
</reference>
<dbReference type="Gene3D" id="1.50.10.140">
    <property type="match status" value="1"/>
</dbReference>
<keyword evidence="1" id="KW-0732">Signal</keyword>
<evidence type="ECO:0000259" key="2">
    <source>
        <dbReference type="Pfam" id="PF10091"/>
    </source>
</evidence>
<gene>
    <name evidence="3" type="ORF">ENR23_07940</name>
</gene>
<evidence type="ECO:0000256" key="1">
    <source>
        <dbReference type="SAM" id="SignalP"/>
    </source>
</evidence>
<dbReference type="EMBL" id="DSQF01000017">
    <property type="protein sequence ID" value="HGZ43339.1"/>
    <property type="molecule type" value="Genomic_DNA"/>
</dbReference>
<comment type="caution">
    <text evidence="3">The sequence shown here is derived from an EMBL/GenBank/DDBJ whole genome shotgun (WGS) entry which is preliminary data.</text>
</comment>
<dbReference type="NCBIfam" id="TIGR04183">
    <property type="entry name" value="Por_Secre_tail"/>
    <property type="match status" value="1"/>
</dbReference>
<organism evidence="3">
    <name type="scientific">Eiseniibacteriota bacterium</name>
    <dbReference type="NCBI Taxonomy" id="2212470"/>
    <lineage>
        <taxon>Bacteria</taxon>
        <taxon>Candidatus Eiseniibacteriota</taxon>
    </lineage>
</organism>
<feature type="domain" description="Glycoamylase-like" evidence="2">
    <location>
        <begin position="218"/>
        <end position="435"/>
    </location>
</feature>
<proteinExistence type="predicted"/>